<name>A0A2S9S7K3_HAEIF</name>
<dbReference type="EMBL" id="QVJI01000023">
    <property type="protein sequence ID" value="RFN62352.1"/>
    <property type="molecule type" value="Genomic_DNA"/>
</dbReference>
<dbReference type="AlphaFoldDB" id="A0A2S9S7K3"/>
<reference evidence="1" key="1">
    <citation type="submission" date="2018-08" db="EMBL/GenBank/DDBJ databases">
        <title>Antagonistic pleiotropy in the bifunctional surface protein FadL/P1 during adaptation of Haemophilus influenzae to chronic lung infection associated with COPD.</title>
        <authorList>
            <person name="Moleres J."/>
            <person name="Ehrlich R."/>
        </authorList>
    </citation>
    <scope>NUCLEOTIDE SEQUENCE [LARGE SCALE GENOMIC DNA]</scope>
    <source>
        <strain evidence="1">P668-6062</strain>
    </source>
</reference>
<protein>
    <submittedName>
        <fullName evidence="1">Uncharacterized protein</fullName>
    </submittedName>
</protein>
<dbReference type="KEGG" id="hix:NTHI723_01828"/>
<comment type="caution">
    <text evidence="1">The sequence shown here is derived from an EMBL/GenBank/DDBJ whole genome shotgun (WGS) entry which is preliminary data.</text>
</comment>
<sequence>MKPYADHYAQLDAAHQRKVDWQAGYEIALDEVATEIDNDLKQGDQTHYHELTEMLCDNDNFWLAIGSGASYEPYRQEAIKKIAERELHARMNDYDPD</sequence>
<proteinExistence type="predicted"/>
<dbReference type="GeneID" id="93219378"/>
<accession>A0A2S9S7K3</accession>
<dbReference type="RefSeq" id="WP_042599562.1">
    <property type="nucleotide sequence ID" value="NZ_AP018764.1"/>
</dbReference>
<evidence type="ECO:0000313" key="1">
    <source>
        <dbReference type="EMBL" id="RFN62352.1"/>
    </source>
</evidence>
<organism evidence="1">
    <name type="scientific">Haemophilus influenzae</name>
    <dbReference type="NCBI Taxonomy" id="727"/>
    <lineage>
        <taxon>Bacteria</taxon>
        <taxon>Pseudomonadati</taxon>
        <taxon>Pseudomonadota</taxon>
        <taxon>Gammaproteobacteria</taxon>
        <taxon>Pasteurellales</taxon>
        <taxon>Pasteurellaceae</taxon>
        <taxon>Haemophilus</taxon>
    </lineage>
</organism>
<gene>
    <name evidence="1" type="ORF">CH627_09760</name>
</gene>